<feature type="region of interest" description="Disordered" evidence="1">
    <location>
        <begin position="1"/>
        <end position="250"/>
    </location>
</feature>
<dbReference type="AlphaFoldDB" id="A0A3E2HIV4"/>
<evidence type="ECO:0000313" key="2">
    <source>
        <dbReference type="EMBL" id="RFU33092.1"/>
    </source>
</evidence>
<protein>
    <submittedName>
        <fullName evidence="2">Uncharacterized protein</fullName>
    </submittedName>
</protein>
<keyword evidence="3" id="KW-1185">Reference proteome</keyword>
<feature type="compositionally biased region" description="Basic and acidic residues" evidence="1">
    <location>
        <begin position="178"/>
        <end position="197"/>
    </location>
</feature>
<feature type="non-terminal residue" evidence="2">
    <location>
        <position position="1"/>
    </location>
</feature>
<name>A0A3E2HIV4_SCYLI</name>
<dbReference type="Proteomes" id="UP000258309">
    <property type="component" value="Unassembled WGS sequence"/>
</dbReference>
<gene>
    <name evidence="2" type="ORF">B7463_g3236</name>
</gene>
<dbReference type="EMBL" id="NCSJ02000041">
    <property type="protein sequence ID" value="RFU33092.1"/>
    <property type="molecule type" value="Genomic_DNA"/>
</dbReference>
<feature type="non-terminal residue" evidence="2">
    <location>
        <position position="270"/>
    </location>
</feature>
<dbReference type="STRING" id="5539.A0A3E2HIV4"/>
<comment type="caution">
    <text evidence="2">The sequence shown here is derived from an EMBL/GenBank/DDBJ whole genome shotgun (WGS) entry which is preliminary data.</text>
</comment>
<accession>A0A3E2HIV4</accession>
<feature type="compositionally biased region" description="Polar residues" evidence="1">
    <location>
        <begin position="97"/>
        <end position="107"/>
    </location>
</feature>
<organism evidence="2 3">
    <name type="scientific">Scytalidium lignicola</name>
    <name type="common">Hyphomycete</name>
    <dbReference type="NCBI Taxonomy" id="5539"/>
    <lineage>
        <taxon>Eukaryota</taxon>
        <taxon>Fungi</taxon>
        <taxon>Dikarya</taxon>
        <taxon>Ascomycota</taxon>
        <taxon>Pezizomycotina</taxon>
        <taxon>Leotiomycetes</taxon>
        <taxon>Leotiomycetes incertae sedis</taxon>
        <taxon>Scytalidium</taxon>
    </lineage>
</organism>
<evidence type="ECO:0000313" key="3">
    <source>
        <dbReference type="Proteomes" id="UP000258309"/>
    </source>
</evidence>
<evidence type="ECO:0000256" key="1">
    <source>
        <dbReference type="SAM" id="MobiDB-lite"/>
    </source>
</evidence>
<sequence length="270" mass="28051">MSAEVAQAENVALAHQQDQPSGIESAVKQPDVAAEGNNGNTVTKEINNPVVASSTDQKGNDAAQENGAAAESQETTNGTKTEEKTEVPAAQEFPGSESATAKENVLSSVPEPASALEEKKEADAPAPSHVETNGTDELAPAVQPPPPTSVLPSDETAAAQSGDKRKADELGLAAEPADASKPEENGEHDAKKPKVTEEATQANGEQSAEPVKRKPGRPPKSSNGAAKKEKKVPAVGRSERKTRSQGGLPRQIFWKLINGTEGLDEMTVTG</sequence>
<dbReference type="OrthoDB" id="2131339at2759"/>
<reference evidence="2 3" key="1">
    <citation type="submission" date="2018-05" db="EMBL/GenBank/DDBJ databases">
        <title>Draft genome sequence of Scytalidium lignicola DSM 105466, a ubiquitous saprotrophic fungus.</title>
        <authorList>
            <person name="Buettner E."/>
            <person name="Gebauer A.M."/>
            <person name="Hofrichter M."/>
            <person name="Liers C."/>
            <person name="Kellner H."/>
        </authorList>
    </citation>
    <scope>NUCLEOTIDE SEQUENCE [LARGE SCALE GENOMIC DNA]</scope>
    <source>
        <strain evidence="2 3">DSM 105466</strain>
    </source>
</reference>
<feature type="compositionally biased region" description="Polar residues" evidence="1">
    <location>
        <begin position="37"/>
        <end position="57"/>
    </location>
</feature>
<proteinExistence type="predicted"/>